<dbReference type="EMBL" id="VSSQ01014579">
    <property type="protein sequence ID" value="MPM53956.1"/>
    <property type="molecule type" value="Genomic_DNA"/>
</dbReference>
<reference evidence="1" key="1">
    <citation type="submission" date="2019-08" db="EMBL/GenBank/DDBJ databases">
        <authorList>
            <person name="Kucharzyk K."/>
            <person name="Murdoch R.W."/>
            <person name="Higgins S."/>
            <person name="Loffler F."/>
        </authorList>
    </citation>
    <scope>NUCLEOTIDE SEQUENCE</scope>
</reference>
<protein>
    <submittedName>
        <fullName evidence="1">Uncharacterized protein</fullName>
    </submittedName>
</protein>
<gene>
    <name evidence="1" type="ORF">SDC9_100728</name>
</gene>
<name>A0A645AM03_9ZZZZ</name>
<evidence type="ECO:0000313" key="1">
    <source>
        <dbReference type="EMBL" id="MPM53956.1"/>
    </source>
</evidence>
<comment type="caution">
    <text evidence="1">The sequence shown here is derived from an EMBL/GenBank/DDBJ whole genome shotgun (WGS) entry which is preliminary data.</text>
</comment>
<accession>A0A645AM03</accession>
<proteinExistence type="predicted"/>
<dbReference type="AlphaFoldDB" id="A0A645AM03"/>
<sequence length="171" mass="18613">MIGRDEDVGGVGAGQLFHQVHEVAKRVVHRLEHLTLGAGFIPRGVDPVVVDVQNPVGLVQFAPLIGVEGLEVLGLDRGASDCLQNLAPEAGVVGRLVIREHRLGVRRVLERRVRQQRRHTELGVARQHPEHGLQVGVEAVFLPNERAELVGHLVAHGVRDDHDGLLVAVAY</sequence>
<organism evidence="1">
    <name type="scientific">bioreactor metagenome</name>
    <dbReference type="NCBI Taxonomy" id="1076179"/>
    <lineage>
        <taxon>unclassified sequences</taxon>
        <taxon>metagenomes</taxon>
        <taxon>ecological metagenomes</taxon>
    </lineage>
</organism>